<dbReference type="KEGG" id="atr:18444030"/>
<dbReference type="PANTHER" id="PTHR36702">
    <property type="entry name" value="HOLLIDAY JUNCTION RESOLVASE"/>
    <property type="match status" value="1"/>
</dbReference>
<dbReference type="eggNOG" id="ENOG502QRN1">
    <property type="taxonomic scope" value="Eukaryota"/>
</dbReference>
<gene>
    <name evidence="1" type="ORF">AMTR_s00039p00061810</name>
</gene>
<dbReference type="STRING" id="13333.U5D2U6"/>
<dbReference type="Gramene" id="ERN15737">
    <property type="protein sequence ID" value="ERN15737"/>
    <property type="gene ID" value="AMTR_s00039p00061810"/>
</dbReference>
<dbReference type="HOGENOM" id="CLU_015137_0_0_1"/>
<dbReference type="Proteomes" id="UP000017836">
    <property type="component" value="Unassembled WGS sequence"/>
</dbReference>
<dbReference type="OrthoDB" id="1925340at2759"/>
<evidence type="ECO:0000313" key="1">
    <source>
        <dbReference type="EMBL" id="ERN15737.1"/>
    </source>
</evidence>
<dbReference type="EMBL" id="KI392495">
    <property type="protein sequence ID" value="ERN15737.1"/>
    <property type="molecule type" value="Genomic_DNA"/>
</dbReference>
<evidence type="ECO:0000313" key="2">
    <source>
        <dbReference type="Proteomes" id="UP000017836"/>
    </source>
</evidence>
<keyword evidence="2" id="KW-1185">Reference proteome</keyword>
<dbReference type="Pfam" id="PF14868">
    <property type="entry name" value="DUF4487"/>
    <property type="match status" value="1"/>
</dbReference>
<organism evidence="1 2">
    <name type="scientific">Amborella trichopoda</name>
    <dbReference type="NCBI Taxonomy" id="13333"/>
    <lineage>
        <taxon>Eukaryota</taxon>
        <taxon>Viridiplantae</taxon>
        <taxon>Streptophyta</taxon>
        <taxon>Embryophyta</taxon>
        <taxon>Tracheophyta</taxon>
        <taxon>Spermatophyta</taxon>
        <taxon>Magnoliopsida</taxon>
        <taxon>Amborellales</taxon>
        <taxon>Amborellaceae</taxon>
        <taxon>Amborella</taxon>
    </lineage>
</organism>
<dbReference type="OMA" id="MELWCFM"/>
<dbReference type="PANTHER" id="PTHR36702:SF1">
    <property type="entry name" value="HOLLIDAY JUNCTION RESOLVASE"/>
    <property type="match status" value="1"/>
</dbReference>
<accession>U5D2U6</accession>
<reference evidence="2" key="1">
    <citation type="journal article" date="2013" name="Science">
        <title>The Amborella genome and the evolution of flowering plants.</title>
        <authorList>
            <consortium name="Amborella Genome Project"/>
        </authorList>
    </citation>
    <scope>NUCLEOTIDE SEQUENCE [LARGE SCALE GENOMIC DNA]</scope>
</reference>
<protein>
    <submittedName>
        <fullName evidence="1">Uncharacterized protein</fullName>
    </submittedName>
</protein>
<dbReference type="InterPro" id="IPR027902">
    <property type="entry name" value="DUF4487"/>
</dbReference>
<name>U5D2U6_AMBTC</name>
<dbReference type="AlphaFoldDB" id="U5D2U6"/>
<proteinExistence type="predicted"/>
<sequence>MEGEEGGSNLQSLLHAIKASEILDARIPLVNQLEETGVSNGSELTSIAECLFTLWEESTCTGTSHCKLNKAILQVAAKYLKLENMPDCLCQFLILATKASIWCGKHLHENFSNVEDSLDERHRELFFQLVLDSLSFSSATFSALTRHPMSFENAFVLVVENFIAEQLNLLKVSISEIKRLQSIASEVLKAAQEILDTAVKLCKVYSQGINLEPCETTSKEDGDPMDCKTMDNRNHVINVTSCTIENFYKLGILAAAGGGGLVSILNVSWKGVVTLLQLEVGKAILANKINVEDIILTLVSLARESLKCTAEAWALPFKGSLSVTEAKRSFLPIKFYLINAVRICSRYPCEASKVFKDIMFCVLRISTLGLELRKETNLGTASDALAEFLEPTSFLLIHTLLNSLELENECKLQILDSLFPIDVAKQSMKSEGDICSIDNEKIAPDEALASNCEDIPSMRNLILGRVFVLVNLLKNSPDLGEEVVFMLSKKLDWLLDAFINENVYSFTLLTQIPQVSGLTTSPEIAVQPMFYYILNSLKTFMIVASSSLAWLEVEKFLLCNVVHPHPLCSEIVTELWCFLAQHAERDLLNDTVDKLSSLIWTLASSGQGPIPSSALRKMARSVCIVLNCTPQSAIDRIYGSFFGEDNARNGASVALHLALLMEGFPLDSLSENLRKLAVRRVLTAFCGFIESNSKNLVDRSSTSIPGLHGEPVYALSSLFSHNQIKGHEIDNKYIWPILRFTMTVIHGFKSITDTSKKDQYIQFLGQTLEIISHIKQAYACDQMHELVSELLSLFTAYTTISDGQLHLCKPALAAFLAGLSHMEISEGEECPSSRAIWELYHNMLREKHWALVHLGLAAFGNFAARTSCNQLWRFVPHDAALSFEIEQEREPNEENFMSELRKYLERDGALLAPSPCKDQLGLLVREGAVLREVIEKLVCEPKRNGFGNNGQFQKKRKLPEGINEGISLVQRGLKAMSDGLARWRQQNDCHSSESREMQEELSVHLSCLEDVVSHMASLDERG</sequence>